<dbReference type="InterPro" id="IPR050832">
    <property type="entry name" value="Bact_Acetyltransf"/>
</dbReference>
<comment type="caution">
    <text evidence="4">The sequence shown here is derived from an EMBL/GenBank/DDBJ whole genome shotgun (WGS) entry which is preliminary data.</text>
</comment>
<evidence type="ECO:0000259" key="3">
    <source>
        <dbReference type="PROSITE" id="PS51186"/>
    </source>
</evidence>
<accession>A0A3L7AUD0</accession>
<dbReference type="EMBL" id="RCUY01000005">
    <property type="protein sequence ID" value="RLP83140.1"/>
    <property type="molecule type" value="Genomic_DNA"/>
</dbReference>
<gene>
    <name evidence="4" type="ORF">D9V34_07875</name>
</gene>
<keyword evidence="5" id="KW-1185">Reference proteome</keyword>
<keyword evidence="1 4" id="KW-0808">Transferase</keyword>
<evidence type="ECO:0000313" key="4">
    <source>
        <dbReference type="EMBL" id="RLP83140.1"/>
    </source>
</evidence>
<dbReference type="CDD" id="cd04301">
    <property type="entry name" value="NAT_SF"/>
    <property type="match status" value="1"/>
</dbReference>
<dbReference type="OrthoDB" id="3174517at2"/>
<sequence length="155" mass="17021">MHTFVRLSTTDPRSRDLLDEYFAERAVGFEGGDYIVTHPDPARFVDPDGAFVVLLDGDTPVGCGGVRALSPTRFEIKHVFLRPAARGAGWGRRLLETLESEARALGARELVLDTNATLAAAGGLYRSSGYVEIEPYNTNPNANHWYGKKLTDSPR</sequence>
<proteinExistence type="predicted"/>
<evidence type="ECO:0000313" key="5">
    <source>
        <dbReference type="Proteomes" id="UP000269438"/>
    </source>
</evidence>
<organism evidence="4 5">
    <name type="scientific">Mycetocola lacteus</name>
    <dbReference type="NCBI Taxonomy" id="76637"/>
    <lineage>
        <taxon>Bacteria</taxon>
        <taxon>Bacillati</taxon>
        <taxon>Actinomycetota</taxon>
        <taxon>Actinomycetes</taxon>
        <taxon>Micrococcales</taxon>
        <taxon>Microbacteriaceae</taxon>
        <taxon>Mycetocola</taxon>
    </lineage>
</organism>
<keyword evidence="2" id="KW-0012">Acyltransferase</keyword>
<dbReference type="SUPFAM" id="SSF55729">
    <property type="entry name" value="Acyl-CoA N-acyltransferases (Nat)"/>
    <property type="match status" value="1"/>
</dbReference>
<dbReference type="PANTHER" id="PTHR43877:SF2">
    <property type="entry name" value="AMINOALKYLPHOSPHONATE N-ACETYLTRANSFERASE-RELATED"/>
    <property type="match status" value="1"/>
</dbReference>
<dbReference type="PROSITE" id="PS51186">
    <property type="entry name" value="GNAT"/>
    <property type="match status" value="1"/>
</dbReference>
<evidence type="ECO:0000256" key="2">
    <source>
        <dbReference type="ARBA" id="ARBA00023315"/>
    </source>
</evidence>
<feature type="domain" description="N-acetyltransferase" evidence="3">
    <location>
        <begin position="8"/>
        <end position="152"/>
    </location>
</feature>
<dbReference type="PANTHER" id="PTHR43877">
    <property type="entry name" value="AMINOALKYLPHOSPHONATE N-ACETYLTRANSFERASE-RELATED-RELATED"/>
    <property type="match status" value="1"/>
</dbReference>
<dbReference type="InterPro" id="IPR000182">
    <property type="entry name" value="GNAT_dom"/>
</dbReference>
<reference evidence="4 5" key="1">
    <citation type="submission" date="2018-10" db="EMBL/GenBank/DDBJ databases">
        <authorList>
            <person name="Li J."/>
        </authorList>
    </citation>
    <scope>NUCLEOTIDE SEQUENCE [LARGE SCALE GENOMIC DNA]</scope>
    <source>
        <strain evidence="4 5">JCM 11654</strain>
    </source>
</reference>
<dbReference type="Pfam" id="PF00583">
    <property type="entry name" value="Acetyltransf_1"/>
    <property type="match status" value="1"/>
</dbReference>
<dbReference type="Gene3D" id="3.40.630.30">
    <property type="match status" value="1"/>
</dbReference>
<name>A0A3L7AUD0_9MICO</name>
<dbReference type="RefSeq" id="WP_121688269.1">
    <property type="nucleotide sequence ID" value="NZ_RCUY01000005.1"/>
</dbReference>
<dbReference type="InterPro" id="IPR016181">
    <property type="entry name" value="Acyl_CoA_acyltransferase"/>
</dbReference>
<dbReference type="AlphaFoldDB" id="A0A3L7AUD0"/>
<dbReference type="GO" id="GO:0016747">
    <property type="term" value="F:acyltransferase activity, transferring groups other than amino-acyl groups"/>
    <property type="evidence" value="ECO:0007669"/>
    <property type="project" value="InterPro"/>
</dbReference>
<evidence type="ECO:0000256" key="1">
    <source>
        <dbReference type="ARBA" id="ARBA00022679"/>
    </source>
</evidence>
<protein>
    <submittedName>
        <fullName evidence="4">N-acetyltransferase</fullName>
    </submittedName>
</protein>
<dbReference type="Proteomes" id="UP000269438">
    <property type="component" value="Unassembled WGS sequence"/>
</dbReference>